<dbReference type="AlphaFoldDB" id="A0A977KSN1"/>
<name>A0A977KSN1_9CYAN</name>
<evidence type="ECO:0000259" key="1">
    <source>
        <dbReference type="Pfam" id="PF13518"/>
    </source>
</evidence>
<dbReference type="EMBL" id="CP073041">
    <property type="protein sequence ID" value="UXE59039.1"/>
    <property type="molecule type" value="Genomic_DNA"/>
</dbReference>
<dbReference type="Pfam" id="PF13518">
    <property type="entry name" value="HTH_28"/>
    <property type="match status" value="1"/>
</dbReference>
<gene>
    <name evidence="2" type="ORF">KA717_24190</name>
</gene>
<organism evidence="2">
    <name type="scientific">Woronichinia naegeliana WA131</name>
    <dbReference type="NCBI Taxonomy" id="2824559"/>
    <lineage>
        <taxon>Bacteria</taxon>
        <taxon>Bacillati</taxon>
        <taxon>Cyanobacteriota</taxon>
        <taxon>Cyanophyceae</taxon>
        <taxon>Synechococcales</taxon>
        <taxon>Coelosphaeriaceae</taxon>
        <taxon>Woronichinia</taxon>
    </lineage>
</organism>
<evidence type="ECO:0000313" key="2">
    <source>
        <dbReference type="EMBL" id="UXE59039.1"/>
    </source>
</evidence>
<sequence>MEAKEREHLEKLINRHTTEQQIALRAKIVLLADEGENNREIARKLKISRKMASNSKFEKSGGISGG</sequence>
<dbReference type="SUPFAM" id="SSF46689">
    <property type="entry name" value="Homeodomain-like"/>
    <property type="match status" value="1"/>
</dbReference>
<dbReference type="Proteomes" id="UP001065613">
    <property type="component" value="Chromosome"/>
</dbReference>
<dbReference type="InterPro" id="IPR055247">
    <property type="entry name" value="InsJ-like_HTH"/>
</dbReference>
<protein>
    <submittedName>
        <fullName evidence="2">Helix-turn-helix domain containing protein</fullName>
    </submittedName>
</protein>
<feature type="domain" description="Insertion element IS150 protein InsJ-like helix-turn-helix" evidence="1">
    <location>
        <begin position="25"/>
        <end position="53"/>
    </location>
</feature>
<dbReference type="InterPro" id="IPR009057">
    <property type="entry name" value="Homeodomain-like_sf"/>
</dbReference>
<reference evidence="2" key="1">
    <citation type="submission" date="2021-04" db="EMBL/GenBank/DDBJ databases">
        <title>Genome sequence of Woronichinia naegeliana from Washington state freshwater lake bloom.</title>
        <authorList>
            <person name="Dreher T.W."/>
        </authorList>
    </citation>
    <scope>NUCLEOTIDE SEQUENCE</scope>
    <source>
        <strain evidence="2">WA131</strain>
    </source>
</reference>
<proteinExistence type="predicted"/>
<accession>A0A977KSN1</accession>
<dbReference type="KEGG" id="wna:KA717_24190"/>